<evidence type="ECO:0000313" key="2">
    <source>
        <dbReference type="EMBL" id="KAH3693985.1"/>
    </source>
</evidence>
<dbReference type="EMBL" id="JAIWYP010000016">
    <property type="protein sequence ID" value="KAH3693985.1"/>
    <property type="molecule type" value="Genomic_DNA"/>
</dbReference>
<organism evidence="2 3">
    <name type="scientific">Dreissena polymorpha</name>
    <name type="common">Zebra mussel</name>
    <name type="synonym">Mytilus polymorpha</name>
    <dbReference type="NCBI Taxonomy" id="45954"/>
    <lineage>
        <taxon>Eukaryota</taxon>
        <taxon>Metazoa</taxon>
        <taxon>Spiralia</taxon>
        <taxon>Lophotrochozoa</taxon>
        <taxon>Mollusca</taxon>
        <taxon>Bivalvia</taxon>
        <taxon>Autobranchia</taxon>
        <taxon>Heteroconchia</taxon>
        <taxon>Euheterodonta</taxon>
        <taxon>Imparidentia</taxon>
        <taxon>Neoheterodontei</taxon>
        <taxon>Myida</taxon>
        <taxon>Dreissenoidea</taxon>
        <taxon>Dreissenidae</taxon>
        <taxon>Dreissena</taxon>
    </lineage>
</organism>
<feature type="region of interest" description="Disordered" evidence="1">
    <location>
        <begin position="40"/>
        <end position="90"/>
    </location>
</feature>
<name>A0A9D4BFX0_DREPO</name>
<comment type="caution">
    <text evidence="2">The sequence shown here is derived from an EMBL/GenBank/DDBJ whole genome shotgun (WGS) entry which is preliminary data.</text>
</comment>
<dbReference type="Proteomes" id="UP000828390">
    <property type="component" value="Unassembled WGS sequence"/>
</dbReference>
<gene>
    <name evidence="2" type="ORF">DPMN_081424</name>
</gene>
<dbReference type="AlphaFoldDB" id="A0A9D4BFX0"/>
<keyword evidence="3" id="KW-1185">Reference proteome</keyword>
<reference evidence="2" key="1">
    <citation type="journal article" date="2019" name="bioRxiv">
        <title>The Genome of the Zebra Mussel, Dreissena polymorpha: A Resource for Invasive Species Research.</title>
        <authorList>
            <person name="McCartney M.A."/>
            <person name="Auch B."/>
            <person name="Kono T."/>
            <person name="Mallez S."/>
            <person name="Zhang Y."/>
            <person name="Obille A."/>
            <person name="Becker A."/>
            <person name="Abrahante J.E."/>
            <person name="Garbe J."/>
            <person name="Badalamenti J.P."/>
            <person name="Herman A."/>
            <person name="Mangelson H."/>
            <person name="Liachko I."/>
            <person name="Sullivan S."/>
            <person name="Sone E.D."/>
            <person name="Koren S."/>
            <person name="Silverstein K.A.T."/>
            <person name="Beckman K.B."/>
            <person name="Gohl D.M."/>
        </authorList>
    </citation>
    <scope>NUCLEOTIDE SEQUENCE</scope>
    <source>
        <strain evidence="2">Duluth1</strain>
        <tissue evidence="2">Whole animal</tissue>
    </source>
</reference>
<feature type="compositionally biased region" description="Low complexity" evidence="1">
    <location>
        <begin position="75"/>
        <end position="84"/>
    </location>
</feature>
<sequence length="109" mass="12399">MDIPDQKIPVYRVKKESGKKPVKTLHSNLLLPLHSIPYEDTIPDMTKPPIPKQKRPTPEVDTTKEINFPSESESDSGSETSEASLRCIIPHRRKPLPQPCVKFSRPVFQ</sequence>
<evidence type="ECO:0000256" key="1">
    <source>
        <dbReference type="SAM" id="MobiDB-lite"/>
    </source>
</evidence>
<protein>
    <submittedName>
        <fullName evidence="2">Uncharacterized protein</fullName>
    </submittedName>
</protein>
<evidence type="ECO:0000313" key="3">
    <source>
        <dbReference type="Proteomes" id="UP000828390"/>
    </source>
</evidence>
<proteinExistence type="predicted"/>
<reference evidence="2" key="2">
    <citation type="submission" date="2020-11" db="EMBL/GenBank/DDBJ databases">
        <authorList>
            <person name="McCartney M.A."/>
            <person name="Auch B."/>
            <person name="Kono T."/>
            <person name="Mallez S."/>
            <person name="Becker A."/>
            <person name="Gohl D.M."/>
            <person name="Silverstein K.A.T."/>
            <person name="Koren S."/>
            <person name="Bechman K.B."/>
            <person name="Herman A."/>
            <person name="Abrahante J.E."/>
            <person name="Garbe J."/>
        </authorList>
    </citation>
    <scope>NUCLEOTIDE SEQUENCE</scope>
    <source>
        <strain evidence="2">Duluth1</strain>
        <tissue evidence="2">Whole animal</tissue>
    </source>
</reference>
<accession>A0A9D4BFX0</accession>